<evidence type="ECO:0000313" key="2">
    <source>
        <dbReference type="EMBL" id="GGE76573.1"/>
    </source>
</evidence>
<feature type="transmembrane region" description="Helical" evidence="1">
    <location>
        <begin position="6"/>
        <end position="23"/>
    </location>
</feature>
<dbReference type="RefSeq" id="WP_188389088.1">
    <property type="nucleotide sequence ID" value="NZ_BMFK01000002.1"/>
</dbReference>
<evidence type="ECO:0000313" key="3">
    <source>
        <dbReference type="Proteomes" id="UP000605259"/>
    </source>
</evidence>
<sequence length="49" mass="5963">MINLLIVFLFVFVIFLTLLVYVMNEKLSLLMQNNKDILNQIKQYRKEEE</sequence>
<reference evidence="2" key="2">
    <citation type="submission" date="2020-09" db="EMBL/GenBank/DDBJ databases">
        <authorList>
            <person name="Sun Q."/>
            <person name="Zhou Y."/>
        </authorList>
    </citation>
    <scope>NUCLEOTIDE SEQUENCE</scope>
    <source>
        <strain evidence="2">CGMCC 1.12698</strain>
    </source>
</reference>
<dbReference type="Proteomes" id="UP000605259">
    <property type="component" value="Unassembled WGS sequence"/>
</dbReference>
<keyword evidence="1" id="KW-1133">Transmembrane helix</keyword>
<reference evidence="2" key="1">
    <citation type="journal article" date="2014" name="Int. J. Syst. Evol. Microbiol.">
        <title>Complete genome sequence of Corynebacterium casei LMG S-19264T (=DSM 44701T), isolated from a smear-ripened cheese.</title>
        <authorList>
            <consortium name="US DOE Joint Genome Institute (JGI-PGF)"/>
            <person name="Walter F."/>
            <person name="Albersmeier A."/>
            <person name="Kalinowski J."/>
            <person name="Ruckert C."/>
        </authorList>
    </citation>
    <scope>NUCLEOTIDE SEQUENCE</scope>
    <source>
        <strain evidence="2">CGMCC 1.12698</strain>
    </source>
</reference>
<dbReference type="EMBL" id="BMFK01000002">
    <property type="protein sequence ID" value="GGE76573.1"/>
    <property type="molecule type" value="Genomic_DNA"/>
</dbReference>
<name>A0A917ERC3_9BACI</name>
<keyword evidence="1" id="KW-0472">Membrane</keyword>
<comment type="caution">
    <text evidence="2">The sequence shown here is derived from an EMBL/GenBank/DDBJ whole genome shotgun (WGS) entry which is preliminary data.</text>
</comment>
<keyword evidence="3" id="KW-1185">Reference proteome</keyword>
<dbReference type="AlphaFoldDB" id="A0A917ERC3"/>
<evidence type="ECO:0000256" key="1">
    <source>
        <dbReference type="SAM" id="Phobius"/>
    </source>
</evidence>
<accession>A0A917ERC3</accession>
<keyword evidence="1" id="KW-0812">Transmembrane</keyword>
<proteinExistence type="predicted"/>
<organism evidence="2 3">
    <name type="scientific">Priestia taiwanensis</name>
    <dbReference type="NCBI Taxonomy" id="1347902"/>
    <lineage>
        <taxon>Bacteria</taxon>
        <taxon>Bacillati</taxon>
        <taxon>Bacillota</taxon>
        <taxon>Bacilli</taxon>
        <taxon>Bacillales</taxon>
        <taxon>Bacillaceae</taxon>
        <taxon>Priestia</taxon>
    </lineage>
</organism>
<protein>
    <submittedName>
        <fullName evidence="2">Uncharacterized protein</fullName>
    </submittedName>
</protein>
<gene>
    <name evidence="2" type="ORF">GCM10007140_27870</name>
</gene>